<dbReference type="Proteomes" id="UP000271889">
    <property type="component" value="Unassembled WGS sequence"/>
</dbReference>
<evidence type="ECO:0000313" key="1">
    <source>
        <dbReference type="EMBL" id="VDN28830.1"/>
    </source>
</evidence>
<dbReference type="AlphaFoldDB" id="A0A3P7MQ96"/>
<proteinExistence type="predicted"/>
<name>A0A3P7MQ96_CYLGO</name>
<organism evidence="1 2">
    <name type="scientific">Cylicostephanus goldi</name>
    <name type="common">Nematode worm</name>
    <dbReference type="NCBI Taxonomy" id="71465"/>
    <lineage>
        <taxon>Eukaryota</taxon>
        <taxon>Metazoa</taxon>
        <taxon>Ecdysozoa</taxon>
        <taxon>Nematoda</taxon>
        <taxon>Chromadorea</taxon>
        <taxon>Rhabditida</taxon>
        <taxon>Rhabditina</taxon>
        <taxon>Rhabditomorpha</taxon>
        <taxon>Strongyloidea</taxon>
        <taxon>Strongylidae</taxon>
        <taxon>Cylicostephanus</taxon>
    </lineage>
</organism>
<evidence type="ECO:0000313" key="2">
    <source>
        <dbReference type="Proteomes" id="UP000271889"/>
    </source>
</evidence>
<accession>A0A3P7MQ96</accession>
<sequence length="89" mass="10109">MASEESTQNTLNDEQLQELMNRMSVEDRNELTGRLQKCSQEFELIFNAGNAQFVASSIFISLLKKLSDDTNSWSTDCCRCGSWFVSCAR</sequence>
<dbReference type="EMBL" id="UYRV01114316">
    <property type="protein sequence ID" value="VDN28830.1"/>
    <property type="molecule type" value="Genomic_DNA"/>
</dbReference>
<gene>
    <name evidence="1" type="ORF">CGOC_LOCUS11072</name>
</gene>
<keyword evidence="2" id="KW-1185">Reference proteome</keyword>
<reference evidence="1 2" key="1">
    <citation type="submission" date="2018-11" db="EMBL/GenBank/DDBJ databases">
        <authorList>
            <consortium name="Pathogen Informatics"/>
        </authorList>
    </citation>
    <scope>NUCLEOTIDE SEQUENCE [LARGE SCALE GENOMIC DNA]</scope>
</reference>
<protein>
    <submittedName>
        <fullName evidence="1">Uncharacterized protein</fullName>
    </submittedName>
</protein>